<keyword evidence="2" id="KW-1185">Reference proteome</keyword>
<reference evidence="1" key="1">
    <citation type="journal article" date="2022" name="bioRxiv">
        <title>Sequencing and chromosome-scale assembly of the giantPleurodeles waltlgenome.</title>
        <authorList>
            <person name="Brown T."/>
            <person name="Elewa A."/>
            <person name="Iarovenko S."/>
            <person name="Subramanian E."/>
            <person name="Araus A.J."/>
            <person name="Petzold A."/>
            <person name="Susuki M."/>
            <person name="Suzuki K.-i.T."/>
            <person name="Hayashi T."/>
            <person name="Toyoda A."/>
            <person name="Oliveira C."/>
            <person name="Osipova E."/>
            <person name="Leigh N.D."/>
            <person name="Simon A."/>
            <person name="Yun M.H."/>
        </authorList>
    </citation>
    <scope>NUCLEOTIDE SEQUENCE</scope>
    <source>
        <strain evidence="1">20211129_DDA</strain>
        <tissue evidence="1">Liver</tissue>
    </source>
</reference>
<protein>
    <submittedName>
        <fullName evidence="1">Uncharacterized protein</fullName>
    </submittedName>
</protein>
<comment type="caution">
    <text evidence="1">The sequence shown here is derived from an EMBL/GenBank/DDBJ whole genome shotgun (WGS) entry which is preliminary data.</text>
</comment>
<organism evidence="1 2">
    <name type="scientific">Pleurodeles waltl</name>
    <name type="common">Iberian ribbed newt</name>
    <dbReference type="NCBI Taxonomy" id="8319"/>
    <lineage>
        <taxon>Eukaryota</taxon>
        <taxon>Metazoa</taxon>
        <taxon>Chordata</taxon>
        <taxon>Craniata</taxon>
        <taxon>Vertebrata</taxon>
        <taxon>Euteleostomi</taxon>
        <taxon>Amphibia</taxon>
        <taxon>Batrachia</taxon>
        <taxon>Caudata</taxon>
        <taxon>Salamandroidea</taxon>
        <taxon>Salamandridae</taxon>
        <taxon>Pleurodelinae</taxon>
        <taxon>Pleurodeles</taxon>
    </lineage>
</organism>
<accession>A0AAV7Q9U3</accession>
<feature type="non-terminal residue" evidence="1">
    <location>
        <position position="1"/>
    </location>
</feature>
<sequence>VSTINCNTYYIRGCWKPCNFNTSKCTLTGRPQFDESEMVLNFNFVRQSVP</sequence>
<dbReference type="AlphaFoldDB" id="A0AAV7Q9U3"/>
<proteinExistence type="predicted"/>
<evidence type="ECO:0000313" key="1">
    <source>
        <dbReference type="EMBL" id="KAJ1136009.1"/>
    </source>
</evidence>
<evidence type="ECO:0000313" key="2">
    <source>
        <dbReference type="Proteomes" id="UP001066276"/>
    </source>
</evidence>
<feature type="non-terminal residue" evidence="1">
    <location>
        <position position="50"/>
    </location>
</feature>
<dbReference type="EMBL" id="JANPWB010000010">
    <property type="protein sequence ID" value="KAJ1136009.1"/>
    <property type="molecule type" value="Genomic_DNA"/>
</dbReference>
<gene>
    <name evidence="1" type="ORF">NDU88_002436</name>
</gene>
<dbReference type="Proteomes" id="UP001066276">
    <property type="component" value="Chromosome 6"/>
</dbReference>
<name>A0AAV7Q9U3_PLEWA</name>